<proteinExistence type="predicted"/>
<reference evidence="1" key="1">
    <citation type="journal article" date="2020" name="Nature">
        <title>Giant virus diversity and host interactions through global metagenomics.</title>
        <authorList>
            <person name="Schulz F."/>
            <person name="Roux S."/>
            <person name="Paez-Espino D."/>
            <person name="Jungbluth S."/>
            <person name="Walsh D.A."/>
            <person name="Denef V.J."/>
            <person name="McMahon K.D."/>
            <person name="Konstantinidis K.T."/>
            <person name="Eloe-Fadrosh E.A."/>
            <person name="Kyrpides N.C."/>
            <person name="Woyke T."/>
        </authorList>
    </citation>
    <scope>NUCLEOTIDE SEQUENCE</scope>
    <source>
        <strain evidence="1">GVMAG-S-1101164-67</strain>
    </source>
</reference>
<dbReference type="AlphaFoldDB" id="A0A6C0K2D5"/>
<organism evidence="1">
    <name type="scientific">viral metagenome</name>
    <dbReference type="NCBI Taxonomy" id="1070528"/>
    <lineage>
        <taxon>unclassified sequences</taxon>
        <taxon>metagenomes</taxon>
        <taxon>organismal metagenomes</taxon>
    </lineage>
</organism>
<name>A0A6C0K2D5_9ZZZZ</name>
<dbReference type="EMBL" id="MN740751">
    <property type="protein sequence ID" value="QHU10224.1"/>
    <property type="molecule type" value="Genomic_DNA"/>
</dbReference>
<evidence type="ECO:0000313" key="1">
    <source>
        <dbReference type="EMBL" id="QHU10224.1"/>
    </source>
</evidence>
<sequence length="30" mass="3612">MSIFQYVKENVEKNVHKTDMVTNPKKYVLK</sequence>
<protein>
    <submittedName>
        <fullName evidence="1">Uncharacterized protein</fullName>
    </submittedName>
</protein>
<accession>A0A6C0K2D5</accession>